<feature type="domain" description="HAT C-terminal dimerisation" evidence="6">
    <location>
        <begin position="21"/>
        <end position="98"/>
    </location>
</feature>
<protein>
    <recommendedName>
        <fullName evidence="6">HAT C-terminal dimerisation domain-containing protein</fullName>
    </recommendedName>
</protein>
<proteinExistence type="predicted"/>
<evidence type="ECO:0000259" key="6">
    <source>
        <dbReference type="Pfam" id="PF05699"/>
    </source>
</evidence>
<dbReference type="GO" id="GO:0008270">
    <property type="term" value="F:zinc ion binding"/>
    <property type="evidence" value="ECO:0007669"/>
    <property type="project" value="UniProtKB-KW"/>
</dbReference>
<name>A0A1X7V0Z2_AMPQE</name>
<organism evidence="7">
    <name type="scientific">Amphimedon queenslandica</name>
    <name type="common">Sponge</name>
    <dbReference type="NCBI Taxonomy" id="400682"/>
    <lineage>
        <taxon>Eukaryota</taxon>
        <taxon>Metazoa</taxon>
        <taxon>Porifera</taxon>
        <taxon>Demospongiae</taxon>
        <taxon>Heteroscleromorpha</taxon>
        <taxon>Haplosclerida</taxon>
        <taxon>Niphatidae</taxon>
        <taxon>Amphimedon</taxon>
    </lineage>
</organism>
<keyword evidence="3" id="KW-0863">Zinc-finger</keyword>
<dbReference type="AlphaFoldDB" id="A0A1X7V0Z2"/>
<keyword evidence="5" id="KW-0539">Nucleus</keyword>
<dbReference type="InterPro" id="IPR052035">
    <property type="entry name" value="ZnF_BED_domain_contain"/>
</dbReference>
<dbReference type="GO" id="GO:0046983">
    <property type="term" value="F:protein dimerization activity"/>
    <property type="evidence" value="ECO:0007669"/>
    <property type="project" value="InterPro"/>
</dbReference>
<keyword evidence="4" id="KW-0862">Zinc</keyword>
<comment type="subcellular location">
    <subcellularLocation>
        <location evidence="1">Nucleus</location>
    </subcellularLocation>
</comment>
<evidence type="ECO:0000256" key="3">
    <source>
        <dbReference type="ARBA" id="ARBA00022771"/>
    </source>
</evidence>
<dbReference type="PANTHER" id="PTHR46481">
    <property type="entry name" value="ZINC FINGER BED DOMAIN-CONTAINING PROTEIN 4"/>
    <property type="match status" value="1"/>
</dbReference>
<dbReference type="EnsemblMetazoa" id="Aqu2.1.33257_001">
    <property type="protein sequence ID" value="Aqu2.1.33257_001"/>
    <property type="gene ID" value="Aqu2.1.33257"/>
</dbReference>
<dbReference type="OMA" id="IMACKYL"/>
<dbReference type="InterPro" id="IPR012337">
    <property type="entry name" value="RNaseH-like_sf"/>
</dbReference>
<accession>A0A1X7V0Z2</accession>
<keyword evidence="2" id="KW-0479">Metal-binding</keyword>
<evidence type="ECO:0000256" key="1">
    <source>
        <dbReference type="ARBA" id="ARBA00004123"/>
    </source>
</evidence>
<dbReference type="SUPFAM" id="SSF53098">
    <property type="entry name" value="Ribonuclease H-like"/>
    <property type="match status" value="1"/>
</dbReference>
<reference evidence="7" key="1">
    <citation type="submission" date="2017-05" db="UniProtKB">
        <authorList>
            <consortium name="EnsemblMetazoa"/>
        </authorList>
    </citation>
    <scope>IDENTIFICATION</scope>
</reference>
<dbReference type="Pfam" id="PF05699">
    <property type="entry name" value="Dimer_Tnp_hAT"/>
    <property type="match status" value="1"/>
</dbReference>
<dbReference type="GO" id="GO:0005634">
    <property type="term" value="C:nucleus"/>
    <property type="evidence" value="ECO:0007669"/>
    <property type="project" value="UniProtKB-SubCell"/>
</dbReference>
<evidence type="ECO:0000313" key="7">
    <source>
        <dbReference type="EnsemblMetazoa" id="Aqu2.1.33257_001"/>
    </source>
</evidence>
<evidence type="ECO:0000256" key="5">
    <source>
        <dbReference type="ARBA" id="ARBA00023242"/>
    </source>
</evidence>
<sequence length="100" mass="11198">MDNNCESQLHRTTSRGSHEIEISNYFDGAVVDQQDDPLTYWKSNANRFPILAQVAETVLGVPASSAAVGRFFSVAGKVFRPDRCRLSDNTFQKLMFLNVV</sequence>
<dbReference type="InterPro" id="IPR008906">
    <property type="entry name" value="HATC_C_dom"/>
</dbReference>
<dbReference type="PANTHER" id="PTHR46481:SF10">
    <property type="entry name" value="ZINC FINGER BED DOMAIN-CONTAINING PROTEIN 39"/>
    <property type="match status" value="1"/>
</dbReference>
<evidence type="ECO:0000256" key="4">
    <source>
        <dbReference type="ARBA" id="ARBA00022833"/>
    </source>
</evidence>
<evidence type="ECO:0000256" key="2">
    <source>
        <dbReference type="ARBA" id="ARBA00022723"/>
    </source>
</evidence>
<dbReference type="InParanoid" id="A0A1X7V0Z2"/>